<feature type="compositionally biased region" description="Low complexity" evidence="17">
    <location>
        <begin position="17"/>
        <end position="42"/>
    </location>
</feature>
<feature type="compositionally biased region" description="Pro residues" evidence="17">
    <location>
        <begin position="175"/>
        <end position="185"/>
    </location>
</feature>
<proteinExistence type="inferred from homology"/>
<dbReference type="PANTHER" id="PTHR13931">
    <property type="entry name" value="UBIQUITINATION FACTOR E4"/>
    <property type="match status" value="1"/>
</dbReference>
<keyword evidence="12" id="KW-0539">Nucleus</keyword>
<evidence type="ECO:0000256" key="15">
    <source>
        <dbReference type="ARBA" id="ARBA00081821"/>
    </source>
</evidence>
<organism evidence="19 20">
    <name type="scientific">Acanthoscelides obtectus</name>
    <name type="common">Bean weevil</name>
    <name type="synonym">Bruchus obtectus</name>
    <dbReference type="NCBI Taxonomy" id="200917"/>
    <lineage>
        <taxon>Eukaryota</taxon>
        <taxon>Metazoa</taxon>
        <taxon>Ecdysozoa</taxon>
        <taxon>Arthropoda</taxon>
        <taxon>Hexapoda</taxon>
        <taxon>Insecta</taxon>
        <taxon>Pterygota</taxon>
        <taxon>Neoptera</taxon>
        <taxon>Endopterygota</taxon>
        <taxon>Coleoptera</taxon>
        <taxon>Polyphaga</taxon>
        <taxon>Cucujiformia</taxon>
        <taxon>Chrysomeloidea</taxon>
        <taxon>Chrysomelidae</taxon>
        <taxon>Bruchinae</taxon>
        <taxon>Bruchini</taxon>
        <taxon>Acanthoscelides</taxon>
    </lineage>
</organism>
<evidence type="ECO:0000256" key="4">
    <source>
        <dbReference type="ARBA" id="ARBA00004906"/>
    </source>
</evidence>
<gene>
    <name evidence="19" type="ORF">ACAOBT_LOCUS29548</name>
</gene>
<feature type="compositionally biased region" description="Basic and acidic residues" evidence="17">
    <location>
        <begin position="57"/>
        <end position="70"/>
    </location>
</feature>
<comment type="catalytic activity">
    <reaction evidence="1">
        <text>S-ubiquitinyl-[E2 ubiquitin-conjugating enzyme]-L-cysteine + [acceptor protein]-L-lysine = [E2 ubiquitin-conjugating enzyme]-L-cysteine + N(6)-ubiquitinyl-[acceptor protein]-L-lysine.</text>
        <dbReference type="EC" id="2.3.2.27"/>
    </reaction>
</comment>
<protein>
    <recommendedName>
        <fullName evidence="14">Ubiquitin conjugation factor E4 B</fullName>
        <ecNumber evidence="6">2.3.2.27</ecNumber>
    </recommendedName>
    <alternativeName>
        <fullName evidence="16">RING-type E3 ubiquitin transferase E4 B</fullName>
    </alternativeName>
    <alternativeName>
        <fullName evidence="15">Ubiquitin fusion degradation protein 2</fullName>
    </alternativeName>
</protein>
<evidence type="ECO:0000313" key="19">
    <source>
        <dbReference type="EMBL" id="CAH2007244.1"/>
    </source>
</evidence>
<dbReference type="EC" id="2.3.2.27" evidence="6"/>
<keyword evidence="7" id="KW-0963">Cytoplasm</keyword>
<dbReference type="InterPro" id="IPR003613">
    <property type="entry name" value="Ubox_domain"/>
</dbReference>
<comment type="caution">
    <text evidence="19">The sequence shown here is derived from an EMBL/GenBank/DDBJ whole genome shotgun (WGS) entry which is preliminary data.</text>
</comment>
<dbReference type="SUPFAM" id="SSF57850">
    <property type="entry name" value="RING/U-box"/>
    <property type="match status" value="1"/>
</dbReference>
<dbReference type="GO" id="GO:0000151">
    <property type="term" value="C:ubiquitin ligase complex"/>
    <property type="evidence" value="ECO:0007669"/>
    <property type="project" value="InterPro"/>
</dbReference>
<comment type="function">
    <text evidence="13">Ubiquitin-protein ligase that probably functions as an E3 ligase in conjunction with specific E1 and E2 ligases. May also function as an E4 ligase mediating the assembly of polyubiquitin chains on substrates ubiquitinated by another E3 ubiquitin ligase. May regulate myosin assembly in striated muscles together with STUB1 and VCP/p97 by targeting myosin chaperone UNC45B for proteasomal degradation.</text>
</comment>
<dbReference type="InterPro" id="IPR013083">
    <property type="entry name" value="Znf_RING/FYVE/PHD"/>
</dbReference>
<evidence type="ECO:0000256" key="13">
    <source>
        <dbReference type="ARBA" id="ARBA00056267"/>
    </source>
</evidence>
<comment type="subcellular location">
    <subcellularLocation>
        <location evidence="3">Cytoplasm</location>
    </subcellularLocation>
    <subcellularLocation>
        <location evidence="2">Nucleus</location>
    </subcellularLocation>
</comment>
<dbReference type="Pfam" id="PF04564">
    <property type="entry name" value="U-box"/>
    <property type="match status" value="1"/>
</dbReference>
<dbReference type="SMART" id="SM00504">
    <property type="entry name" value="Ubox"/>
    <property type="match status" value="1"/>
</dbReference>
<comment type="pathway">
    <text evidence="4">Protein modification; protein ubiquitination.</text>
</comment>
<dbReference type="GO" id="GO:0034450">
    <property type="term" value="F:ubiquitin-ubiquitin ligase activity"/>
    <property type="evidence" value="ECO:0007669"/>
    <property type="project" value="InterPro"/>
</dbReference>
<dbReference type="GO" id="GO:0005737">
    <property type="term" value="C:cytoplasm"/>
    <property type="evidence" value="ECO:0007669"/>
    <property type="project" value="UniProtKB-SubCell"/>
</dbReference>
<dbReference type="GO" id="GO:0036503">
    <property type="term" value="P:ERAD pathway"/>
    <property type="evidence" value="ECO:0007669"/>
    <property type="project" value="InterPro"/>
</dbReference>
<dbReference type="GO" id="GO:0006511">
    <property type="term" value="P:ubiquitin-dependent protein catabolic process"/>
    <property type="evidence" value="ECO:0007669"/>
    <property type="project" value="InterPro"/>
</dbReference>
<evidence type="ECO:0000256" key="10">
    <source>
        <dbReference type="ARBA" id="ARBA00022786"/>
    </source>
</evidence>
<evidence type="ECO:0000256" key="16">
    <source>
        <dbReference type="ARBA" id="ARBA00083610"/>
    </source>
</evidence>
<keyword evidence="10" id="KW-0833">Ubl conjugation pathway</keyword>
<dbReference type="InterPro" id="IPR019474">
    <property type="entry name" value="Ub_conjug_fac_E4_core"/>
</dbReference>
<dbReference type="GO" id="GO:0000209">
    <property type="term" value="P:protein polyubiquitination"/>
    <property type="evidence" value="ECO:0007669"/>
    <property type="project" value="TreeGrafter"/>
</dbReference>
<dbReference type="Gene3D" id="3.30.40.10">
    <property type="entry name" value="Zinc/RING finger domain, C3HC4 (zinc finger)"/>
    <property type="match status" value="1"/>
</dbReference>
<comment type="similarity">
    <text evidence="5">Belongs to the ubiquitin conjugation factor E4 family.</text>
</comment>
<feature type="region of interest" description="Disordered" evidence="17">
    <location>
        <begin position="17"/>
        <end position="75"/>
    </location>
</feature>
<feature type="compositionally biased region" description="Polar residues" evidence="17">
    <location>
        <begin position="191"/>
        <end position="213"/>
    </location>
</feature>
<keyword evidence="8" id="KW-0597">Phosphoprotein</keyword>
<dbReference type="Proteomes" id="UP001152888">
    <property type="component" value="Unassembled WGS sequence"/>
</dbReference>
<evidence type="ECO:0000259" key="18">
    <source>
        <dbReference type="PROSITE" id="PS51698"/>
    </source>
</evidence>
<dbReference type="EMBL" id="CAKOFQ010007739">
    <property type="protein sequence ID" value="CAH2007244.1"/>
    <property type="molecule type" value="Genomic_DNA"/>
</dbReference>
<evidence type="ECO:0000256" key="17">
    <source>
        <dbReference type="SAM" id="MobiDB-lite"/>
    </source>
</evidence>
<evidence type="ECO:0000256" key="12">
    <source>
        <dbReference type="ARBA" id="ARBA00023242"/>
    </source>
</evidence>
<accession>A0A9P0M6A4</accession>
<dbReference type="PROSITE" id="PS51698">
    <property type="entry name" value="U_BOX"/>
    <property type="match status" value="1"/>
</dbReference>
<dbReference type="FunFam" id="3.30.40.10:FF:000060">
    <property type="entry name" value="ubiquitin conjugation factor E4 B"/>
    <property type="match status" value="1"/>
</dbReference>
<evidence type="ECO:0000256" key="11">
    <source>
        <dbReference type="ARBA" id="ARBA00022990"/>
    </source>
</evidence>
<feature type="compositionally biased region" description="Polar residues" evidence="17">
    <location>
        <begin position="43"/>
        <end position="56"/>
    </location>
</feature>
<dbReference type="OrthoDB" id="20295at2759"/>
<keyword evidence="9" id="KW-0808">Transferase</keyword>
<dbReference type="AlphaFoldDB" id="A0A9P0M6A4"/>
<dbReference type="PANTHER" id="PTHR13931:SF2">
    <property type="entry name" value="UBIQUITIN CONJUGATION FACTOR E4 B"/>
    <property type="match status" value="1"/>
</dbReference>
<keyword evidence="11" id="KW-0007">Acetylation</keyword>
<evidence type="ECO:0000256" key="3">
    <source>
        <dbReference type="ARBA" id="ARBA00004496"/>
    </source>
</evidence>
<dbReference type="Pfam" id="PF10408">
    <property type="entry name" value="Ufd2P_core"/>
    <property type="match status" value="1"/>
</dbReference>
<dbReference type="InterPro" id="IPR045132">
    <property type="entry name" value="UBE4"/>
</dbReference>
<evidence type="ECO:0000256" key="8">
    <source>
        <dbReference type="ARBA" id="ARBA00022553"/>
    </source>
</evidence>
<dbReference type="CDD" id="cd16658">
    <property type="entry name" value="RING-Ubox_UBE4B"/>
    <property type="match status" value="1"/>
</dbReference>
<sequence length="1216" mass="137169">MSELSQEEIRRRRLARLAARESCSPSSSVSPPVTPISQSPIINRTQSPLTFESHGTPTEEKTFAEGKHAGDGAVEGSKSALVGIFKEPTAPIPIEVPSGSAKTRPRGPPQRSDSETSSIHMEVDETVCGSVDKQMGNTDIDSGFENMEVDDLDPAVAPLPSPHSGQKKVTIDAPPASPSPTPSPEASPVSNTMMPSNSSTGLRRRTTSATEMSEPQLRVIAARVLRIDLERPAENRVFAKETAAKLDQRPDMALKEIITEGMLEVLGMFAKGKAPFIKEVPAFEDPLRDQNPSSFSFPLANASTFSSGPPTTSQGSISPSCSTIDESKDEMAFAALRYLMEVYNAVGTEERNHPRKSSVPPLKDLLAEIRAQTIEYTTLVVRGYIIPLAAKRQPLLLPAILRQSMPRGFLTELVARTQHDNEAFSEVFSPVLQGLYTMMLTASVIEDEHRAPLQALFELTDIRVGNRPLCKLITEQKQFMAKLVLPTPGREIARVSFLGPFLSVSVFAEDEPKLAEKFFSGSSSDKALVKMLHSELENVRSLQHKIFHLMIANQDSRDQSLNYIAEVLKHNEKRAQIQVEERALAGDGFMLNLLSVLQNLSVKIKLSRVDFMYPFHPDAQVSIKNDTRLKFTSQEAADWLEEFANQSSSNQPAGGSESRPRSNFSTLCWFLTLHCHHLALIPALHKYQRRVRAARDLQKLLDETAAAEAQWRDTPFADRNRQFIRRWKQQLKKLNKAKSCADAGLLDKNLMRRSLVFYTTVCEYLLSLLTNTPSGSPLPPMPLPAEIPGAFCSLPEWYVEDIAEFLLFAIQYFPSVIADNAEESLITWLLVMICTSSAVKNPYLVAKLVEIIFVTLPSIQVRCEKLYVRLMSHQVAQTVLPSSLMKFYTEVETTGSSSEFYDKFSIRYHISLIFKKMWSSPIHRQALVDESRTGIQFVKFVNMLMNDTTFLLDESLESLKRIHEVQELISDDETWSKLPSEQQQSRMRQLSSDERQCRSYLTLARETVDMFHYLTVDIKEPFLKPELIDRLASMLNFNLTQLCGKKCKDLKVRNPDKYGWEPRRLLSQLVDIYLHLDCDKFAEALAGDERSFRKELFDDAVMRLERLSIKTSAQIEQFKNLSEKACQILENNQKSEDWLADAPDEFKDPLMDTLMTDPVLLPSGQIMDRSVILRHLLNSNTDPFNRQLLTEEMLIPADDLKERIRIWKIERTSKSN</sequence>
<evidence type="ECO:0000256" key="7">
    <source>
        <dbReference type="ARBA" id="ARBA00022490"/>
    </source>
</evidence>
<evidence type="ECO:0000256" key="6">
    <source>
        <dbReference type="ARBA" id="ARBA00012483"/>
    </source>
</evidence>
<evidence type="ECO:0000256" key="14">
    <source>
        <dbReference type="ARBA" id="ARBA00072779"/>
    </source>
</evidence>
<evidence type="ECO:0000256" key="2">
    <source>
        <dbReference type="ARBA" id="ARBA00004123"/>
    </source>
</evidence>
<feature type="region of interest" description="Disordered" evidence="17">
    <location>
        <begin position="87"/>
        <end position="121"/>
    </location>
</feature>
<evidence type="ECO:0000256" key="5">
    <source>
        <dbReference type="ARBA" id="ARBA00007434"/>
    </source>
</evidence>
<evidence type="ECO:0000256" key="9">
    <source>
        <dbReference type="ARBA" id="ARBA00022679"/>
    </source>
</evidence>
<reference evidence="19" key="1">
    <citation type="submission" date="2022-03" db="EMBL/GenBank/DDBJ databases">
        <authorList>
            <person name="Sayadi A."/>
        </authorList>
    </citation>
    <scope>NUCLEOTIDE SEQUENCE</scope>
</reference>
<feature type="domain" description="U-box" evidence="18">
    <location>
        <begin position="1141"/>
        <end position="1214"/>
    </location>
</feature>
<keyword evidence="20" id="KW-1185">Reference proteome</keyword>
<feature type="region of interest" description="Disordered" evidence="17">
    <location>
        <begin position="152"/>
        <end position="213"/>
    </location>
</feature>
<evidence type="ECO:0000313" key="20">
    <source>
        <dbReference type="Proteomes" id="UP001152888"/>
    </source>
</evidence>
<name>A0A9P0M6A4_ACAOB</name>
<evidence type="ECO:0000256" key="1">
    <source>
        <dbReference type="ARBA" id="ARBA00000900"/>
    </source>
</evidence>
<dbReference type="GO" id="GO:0005634">
    <property type="term" value="C:nucleus"/>
    <property type="evidence" value="ECO:0007669"/>
    <property type="project" value="UniProtKB-SubCell"/>
</dbReference>